<dbReference type="PRINTS" id="PR00080">
    <property type="entry name" value="SDRFAMILY"/>
</dbReference>
<organism evidence="5 6">
    <name type="scientific">Ruminiclostridium papyrosolvens DSM 2782</name>
    <dbReference type="NCBI Taxonomy" id="588581"/>
    <lineage>
        <taxon>Bacteria</taxon>
        <taxon>Bacillati</taxon>
        <taxon>Bacillota</taxon>
        <taxon>Clostridia</taxon>
        <taxon>Eubacteriales</taxon>
        <taxon>Oscillospiraceae</taxon>
        <taxon>Ruminiclostridium</taxon>
    </lineage>
</organism>
<dbReference type="eggNOG" id="COG1028">
    <property type="taxonomic scope" value="Bacteria"/>
</dbReference>
<dbReference type="GO" id="GO:0008202">
    <property type="term" value="P:steroid metabolic process"/>
    <property type="evidence" value="ECO:0007669"/>
    <property type="project" value="UniProtKB-KW"/>
</dbReference>
<keyword evidence="3" id="KW-0753">Steroid metabolism</keyword>
<dbReference type="OrthoDB" id="1738245at2"/>
<evidence type="ECO:0000256" key="2">
    <source>
        <dbReference type="ARBA" id="ARBA00023002"/>
    </source>
</evidence>
<dbReference type="Pfam" id="PF13561">
    <property type="entry name" value="adh_short_C2"/>
    <property type="match status" value="1"/>
</dbReference>
<dbReference type="STRING" id="588581.Cpap_1940"/>
<dbReference type="GO" id="GO:0016491">
    <property type="term" value="F:oxidoreductase activity"/>
    <property type="evidence" value="ECO:0007669"/>
    <property type="project" value="UniProtKB-KW"/>
</dbReference>
<dbReference type="InterPro" id="IPR002347">
    <property type="entry name" value="SDR_fam"/>
</dbReference>
<comment type="caution">
    <text evidence="5">The sequence shown here is derived from an EMBL/GenBank/DDBJ whole genome shotgun (WGS) entry which is preliminary data.</text>
</comment>
<dbReference type="RefSeq" id="WP_004619778.1">
    <property type="nucleotide sequence ID" value="NZ_ACXX02000008.1"/>
</dbReference>
<dbReference type="AlphaFoldDB" id="F1TDR1"/>
<keyword evidence="2" id="KW-0560">Oxidoreductase</keyword>
<evidence type="ECO:0000259" key="4">
    <source>
        <dbReference type="SMART" id="SM00822"/>
    </source>
</evidence>
<reference evidence="5" key="2">
    <citation type="submission" date="2011-01" db="EMBL/GenBank/DDBJ databases">
        <title>The Non-contiguous Finished genome of Clostridium papyrosolvens.</title>
        <authorList>
            <person name="Lucas S."/>
            <person name="Copeland A."/>
            <person name="Lapidus A."/>
            <person name="Cheng J.-F."/>
            <person name="Goodwin L."/>
            <person name="Pitluck S."/>
            <person name="Misra M."/>
            <person name="Chertkov O."/>
            <person name="Detter J.C."/>
            <person name="Han C."/>
            <person name="Tapia R."/>
            <person name="Land M."/>
            <person name="Hauser L."/>
            <person name="Kyrpides N."/>
            <person name="Ivanova N."/>
            <person name="Pagani I."/>
            <person name="Mouttaki H."/>
            <person name="He Z."/>
            <person name="Zhou J."/>
            <person name="Hemme C.L."/>
            <person name="Woyke T."/>
        </authorList>
    </citation>
    <scope>NUCLEOTIDE SEQUENCE [LARGE SCALE GENOMIC DNA]</scope>
    <source>
        <strain evidence="5">DSM 2782</strain>
    </source>
</reference>
<evidence type="ECO:0000313" key="5">
    <source>
        <dbReference type="EMBL" id="EGD47357.1"/>
    </source>
</evidence>
<dbReference type="PANTHER" id="PTHR42879">
    <property type="entry name" value="3-OXOACYL-(ACYL-CARRIER-PROTEIN) REDUCTASE"/>
    <property type="match status" value="1"/>
</dbReference>
<dbReference type="InterPro" id="IPR057326">
    <property type="entry name" value="KR_dom"/>
</dbReference>
<accession>F1TDR1</accession>
<dbReference type="SUPFAM" id="SSF51735">
    <property type="entry name" value="NAD(P)-binding Rossmann-fold domains"/>
    <property type="match status" value="1"/>
</dbReference>
<evidence type="ECO:0000313" key="6">
    <source>
        <dbReference type="Proteomes" id="UP000003860"/>
    </source>
</evidence>
<proteinExistence type="inferred from homology"/>
<dbReference type="PRINTS" id="PR00081">
    <property type="entry name" value="GDHRDH"/>
</dbReference>
<name>F1TDR1_9FIRM</name>
<feature type="domain" description="Ketoreductase" evidence="4">
    <location>
        <begin position="8"/>
        <end position="189"/>
    </location>
</feature>
<dbReference type="InterPro" id="IPR020904">
    <property type="entry name" value="Sc_DH/Rdtase_CS"/>
</dbReference>
<dbReference type="Gene3D" id="3.40.50.720">
    <property type="entry name" value="NAD(P)-binding Rossmann-like Domain"/>
    <property type="match status" value="1"/>
</dbReference>
<dbReference type="InterPro" id="IPR050259">
    <property type="entry name" value="SDR"/>
</dbReference>
<reference evidence="5" key="1">
    <citation type="submission" date="2009-07" db="EMBL/GenBank/DDBJ databases">
        <authorList>
            <consortium name="US DOE Joint Genome Institute (JGI-PGF)"/>
            <person name="Lucas S."/>
            <person name="Copeland A."/>
            <person name="Lapidus A."/>
            <person name="Glavina del Rio T."/>
            <person name="Tice H."/>
            <person name="Bruce D."/>
            <person name="Goodwin L."/>
            <person name="Pitluck S."/>
            <person name="Larimer F."/>
            <person name="Land M.L."/>
            <person name="Mouttaki H."/>
            <person name="He Z."/>
            <person name="Zhou J."/>
            <person name="Hemme C.L."/>
        </authorList>
    </citation>
    <scope>NUCLEOTIDE SEQUENCE</scope>
    <source>
        <strain evidence="5">DSM 2782</strain>
    </source>
</reference>
<dbReference type="SMART" id="SM00822">
    <property type="entry name" value="PKS_KR"/>
    <property type="match status" value="1"/>
</dbReference>
<dbReference type="EMBL" id="ACXX02000008">
    <property type="protein sequence ID" value="EGD47357.1"/>
    <property type="molecule type" value="Genomic_DNA"/>
</dbReference>
<comment type="similarity">
    <text evidence="1">Belongs to the short-chain dehydrogenases/reductases (SDR) family.</text>
</comment>
<protein>
    <submittedName>
        <fullName evidence="5">Short-chain dehydrogenase/reductase SDR</fullName>
    </submittedName>
</protein>
<keyword evidence="6" id="KW-1185">Reference proteome</keyword>
<sequence length="251" mass="27400">MEISFSDKVVIITGGSRGIGKDLVRAFAQANAKVYFTYLTNGEKAQNVVDEFSRRYAATIKANAVDGRSKEDVHNFIETVITENKKIDVLINSAGYIPRGLFLNTSEDVWKNAIESNVSSIYNYCTNVLKYMLLEKGGCIINISSVSAHFPAKGQAAYSASKGAIESLTKALALEYGKYNIRVNTIAPGLVETEVVKTISNQVKQEILKRTPLGRFGRAEDVSNTALFLASENASYITGTQLLVTGGRHLD</sequence>
<dbReference type="PANTHER" id="PTHR42879:SF2">
    <property type="entry name" value="3-OXOACYL-[ACYL-CARRIER-PROTEIN] REDUCTASE FABG"/>
    <property type="match status" value="1"/>
</dbReference>
<evidence type="ECO:0000256" key="1">
    <source>
        <dbReference type="ARBA" id="ARBA00006484"/>
    </source>
</evidence>
<dbReference type="InterPro" id="IPR036291">
    <property type="entry name" value="NAD(P)-bd_dom_sf"/>
</dbReference>
<gene>
    <name evidence="5" type="ORF">Cpap_1940</name>
</gene>
<dbReference type="FunFam" id="3.40.50.720:FF:000173">
    <property type="entry name" value="3-oxoacyl-[acyl-carrier protein] reductase"/>
    <property type="match status" value="1"/>
</dbReference>
<evidence type="ECO:0000256" key="3">
    <source>
        <dbReference type="ARBA" id="ARBA00023221"/>
    </source>
</evidence>
<keyword evidence="3" id="KW-0443">Lipid metabolism</keyword>
<dbReference type="GO" id="GO:0032787">
    <property type="term" value="P:monocarboxylic acid metabolic process"/>
    <property type="evidence" value="ECO:0007669"/>
    <property type="project" value="UniProtKB-ARBA"/>
</dbReference>
<dbReference type="Proteomes" id="UP000003860">
    <property type="component" value="Unassembled WGS sequence"/>
</dbReference>
<dbReference type="PROSITE" id="PS00061">
    <property type="entry name" value="ADH_SHORT"/>
    <property type="match status" value="1"/>
</dbReference>